<comment type="caution">
    <text evidence="6">The sequence shown here is derived from an EMBL/GenBank/DDBJ whole genome shotgun (WGS) entry which is preliminary data.</text>
</comment>
<proteinExistence type="predicted"/>
<gene>
    <name evidence="6" type="ORF">GCM10007216_05340</name>
</gene>
<evidence type="ECO:0000256" key="1">
    <source>
        <dbReference type="ARBA" id="ARBA00022491"/>
    </source>
</evidence>
<evidence type="ECO:0000259" key="5">
    <source>
        <dbReference type="PROSITE" id="PS50932"/>
    </source>
</evidence>
<organism evidence="6 7">
    <name type="scientific">Thalassobacillus devorans</name>
    <dbReference type="NCBI Taxonomy" id="279813"/>
    <lineage>
        <taxon>Bacteria</taxon>
        <taxon>Bacillati</taxon>
        <taxon>Bacillota</taxon>
        <taxon>Bacilli</taxon>
        <taxon>Bacillales</taxon>
        <taxon>Bacillaceae</taxon>
        <taxon>Thalassobacillus</taxon>
    </lineage>
</organism>
<keyword evidence="4" id="KW-0804">Transcription</keyword>
<dbReference type="PANTHER" id="PTHR30146:SF148">
    <property type="entry name" value="HTH-TYPE TRANSCRIPTIONAL REPRESSOR PURR-RELATED"/>
    <property type="match status" value="1"/>
</dbReference>
<dbReference type="InterPro" id="IPR010982">
    <property type="entry name" value="Lambda_DNA-bd_dom_sf"/>
</dbReference>
<protein>
    <submittedName>
        <fullName evidence="6">LacI family transcriptional regulator</fullName>
    </submittedName>
</protein>
<dbReference type="PANTHER" id="PTHR30146">
    <property type="entry name" value="LACI-RELATED TRANSCRIPTIONAL REPRESSOR"/>
    <property type="match status" value="1"/>
</dbReference>
<keyword evidence="2" id="KW-0805">Transcription regulation</keyword>
<dbReference type="PRINTS" id="PR00036">
    <property type="entry name" value="HTHLACI"/>
</dbReference>
<sequence length="329" mass="36708">MATLKDVAKKAGVSVATTSYVMNGSKLITEETKEKVLAAAKELGYRPNGNAKNLKKNKTHIIGFFLSGFTGPFFNELLEGIQVTVIKNGYEMVVCASDDKHRLLLEQYVDGAIILNYHIADELLDSLASEKFPLVVLDRDLENPHISQVLLPNKHGMKQVVDHLVEEGHQRIGFIAGSEESFDGESRLEGFKESLATRGLSFDKKDLLRADFTEISGLLCMKEYLDKEADYPTAFVSANDEMAMGAIKAVQQKGMKVPEDIAFTGFDDIDLSRYFHPSLSTVCVQKKQWGRIAAETLFHMLEKKHAVAEEEITIEFIPRESSLKGVMRD</sequence>
<dbReference type="SUPFAM" id="SSF47413">
    <property type="entry name" value="lambda repressor-like DNA-binding domains"/>
    <property type="match status" value="1"/>
</dbReference>
<dbReference type="Pfam" id="PF13377">
    <property type="entry name" value="Peripla_BP_3"/>
    <property type="match status" value="1"/>
</dbReference>
<dbReference type="Pfam" id="PF00356">
    <property type="entry name" value="LacI"/>
    <property type="match status" value="1"/>
</dbReference>
<evidence type="ECO:0000256" key="4">
    <source>
        <dbReference type="ARBA" id="ARBA00023163"/>
    </source>
</evidence>
<keyword evidence="7" id="KW-1185">Reference proteome</keyword>
<dbReference type="Proteomes" id="UP000619534">
    <property type="component" value="Unassembled WGS sequence"/>
</dbReference>
<keyword evidence="1" id="KW-0678">Repressor</keyword>
<name>A0ABQ1NI27_9BACI</name>
<dbReference type="Gene3D" id="3.40.50.2300">
    <property type="match status" value="2"/>
</dbReference>
<feature type="domain" description="HTH lacI-type" evidence="5">
    <location>
        <begin position="2"/>
        <end position="56"/>
    </location>
</feature>
<dbReference type="PROSITE" id="PS50932">
    <property type="entry name" value="HTH_LACI_2"/>
    <property type="match status" value="1"/>
</dbReference>
<reference evidence="7" key="1">
    <citation type="journal article" date="2019" name="Int. J. Syst. Evol. Microbiol.">
        <title>The Global Catalogue of Microorganisms (GCM) 10K type strain sequencing project: providing services to taxonomists for standard genome sequencing and annotation.</title>
        <authorList>
            <consortium name="The Broad Institute Genomics Platform"/>
            <consortium name="The Broad Institute Genome Sequencing Center for Infectious Disease"/>
            <person name="Wu L."/>
            <person name="Ma J."/>
        </authorList>
    </citation>
    <scope>NUCLEOTIDE SEQUENCE [LARGE SCALE GENOMIC DNA]</scope>
    <source>
        <strain evidence="7">CCM 7282</strain>
    </source>
</reference>
<accession>A0ABQ1NI27</accession>
<dbReference type="CDD" id="cd06267">
    <property type="entry name" value="PBP1_LacI_sugar_binding-like"/>
    <property type="match status" value="1"/>
</dbReference>
<dbReference type="InterPro" id="IPR000843">
    <property type="entry name" value="HTH_LacI"/>
</dbReference>
<dbReference type="Gene3D" id="1.10.260.40">
    <property type="entry name" value="lambda repressor-like DNA-binding domains"/>
    <property type="match status" value="1"/>
</dbReference>
<evidence type="ECO:0000256" key="2">
    <source>
        <dbReference type="ARBA" id="ARBA00023015"/>
    </source>
</evidence>
<dbReference type="InterPro" id="IPR046335">
    <property type="entry name" value="LacI/GalR-like_sensor"/>
</dbReference>
<dbReference type="RefSeq" id="WP_062445090.1">
    <property type="nucleotide sequence ID" value="NZ_BMCJ01000001.1"/>
</dbReference>
<evidence type="ECO:0000313" key="6">
    <source>
        <dbReference type="EMBL" id="GGC77717.1"/>
    </source>
</evidence>
<evidence type="ECO:0000313" key="7">
    <source>
        <dbReference type="Proteomes" id="UP000619534"/>
    </source>
</evidence>
<dbReference type="SMART" id="SM00354">
    <property type="entry name" value="HTH_LACI"/>
    <property type="match status" value="1"/>
</dbReference>
<keyword evidence="3" id="KW-0238">DNA-binding</keyword>
<evidence type="ECO:0000256" key="3">
    <source>
        <dbReference type="ARBA" id="ARBA00023125"/>
    </source>
</evidence>
<dbReference type="InterPro" id="IPR028082">
    <property type="entry name" value="Peripla_BP_I"/>
</dbReference>
<dbReference type="SUPFAM" id="SSF53822">
    <property type="entry name" value="Periplasmic binding protein-like I"/>
    <property type="match status" value="1"/>
</dbReference>
<dbReference type="CDD" id="cd01392">
    <property type="entry name" value="HTH_LacI"/>
    <property type="match status" value="1"/>
</dbReference>
<dbReference type="EMBL" id="BMCJ01000001">
    <property type="protein sequence ID" value="GGC77717.1"/>
    <property type="molecule type" value="Genomic_DNA"/>
</dbReference>